<dbReference type="EMBL" id="MK303577">
    <property type="protein sequence ID" value="QBF51802.1"/>
    <property type="molecule type" value="Genomic_DNA"/>
</dbReference>
<dbReference type="PANTHER" id="PTHR43767">
    <property type="entry name" value="LONG-CHAIN-FATTY-ACID--COA LIGASE"/>
    <property type="match status" value="1"/>
</dbReference>
<dbReference type="InterPro" id="IPR042099">
    <property type="entry name" value="ANL_N_sf"/>
</dbReference>
<dbReference type="Pfam" id="PF00501">
    <property type="entry name" value="AMP-binding"/>
    <property type="match status" value="2"/>
</dbReference>
<gene>
    <name evidence="3" type="primary">scaL</name>
</gene>
<evidence type="ECO:0000259" key="2">
    <source>
        <dbReference type="Pfam" id="PF00501"/>
    </source>
</evidence>
<evidence type="ECO:0000313" key="3">
    <source>
        <dbReference type="EMBL" id="QBF51802.1"/>
    </source>
</evidence>
<feature type="domain" description="AMP-dependent synthetase/ligase" evidence="2">
    <location>
        <begin position="50"/>
        <end position="147"/>
    </location>
</feature>
<organism evidence="3">
    <name type="scientific">Streptomyces caniferus</name>
    <dbReference type="NCBI Taxonomy" id="285557"/>
    <lineage>
        <taxon>Bacteria</taxon>
        <taxon>Bacillati</taxon>
        <taxon>Actinomycetota</taxon>
        <taxon>Actinomycetes</taxon>
        <taxon>Kitasatosporales</taxon>
        <taxon>Streptomycetaceae</taxon>
        <taxon>Streptomyces</taxon>
    </lineage>
</organism>
<evidence type="ECO:0000256" key="1">
    <source>
        <dbReference type="SAM" id="MobiDB-lite"/>
    </source>
</evidence>
<feature type="region of interest" description="Disordered" evidence="1">
    <location>
        <begin position="419"/>
        <end position="441"/>
    </location>
</feature>
<reference evidence="3" key="1">
    <citation type="journal article" date="2019" name="Org. Biomol. Chem.">
        <title>Structure elucidation and biosynthetic gene cluster analysis of caniferolides A-D, new bioactive glycosylated 36-membered polyol macrolides from the marine-derived Streptomyces caniferus CA-271066.</title>
        <authorList>
            <person name="Perez-Victoria I."/>
            <person name="Oves-Costales D."/>
            <person name="Lacret R."/>
            <person name="Martin J."/>
            <person name="Sanchez-Hidalgo M."/>
            <person name="Diaz C."/>
            <person name="Cautain B."/>
            <person name="Vicente F."/>
            <person name="Genilloud O."/>
            <person name="Reyes F."/>
        </authorList>
    </citation>
    <scope>NUCLEOTIDE SEQUENCE</scope>
    <source>
        <strain evidence="3">CA-271066</strain>
    </source>
</reference>
<feature type="compositionally biased region" description="Pro residues" evidence="1">
    <location>
        <begin position="430"/>
        <end position="441"/>
    </location>
</feature>
<protein>
    <submittedName>
        <fullName evidence="3">ATP-dependent acyl-CoA synthetase</fullName>
    </submittedName>
</protein>
<dbReference type="InterPro" id="IPR000873">
    <property type="entry name" value="AMP-dep_synth/lig_dom"/>
</dbReference>
<feature type="domain" description="AMP-dependent synthetase/ligase" evidence="2">
    <location>
        <begin position="225"/>
        <end position="388"/>
    </location>
</feature>
<dbReference type="Gene3D" id="3.40.50.12780">
    <property type="entry name" value="N-terminal domain of ligase-like"/>
    <property type="match status" value="1"/>
</dbReference>
<feature type="region of interest" description="Disordered" evidence="1">
    <location>
        <begin position="1"/>
        <end position="23"/>
    </location>
</feature>
<sequence length="441" mass="47445">MWLPARKGDDVVAQQTLSDDSRLGQVEHRPYRRRLPQTLPLTLDGMFSSIARRFPMARAVQEGQHHLSYGEAEARAGQLASELVRGGVQLGDPVIVHCGDHRQAVVAQLAVLKAGGVCVPVPASSRGAQLDRITEVSGARTVLCSTTTRPVWSYRCKSWVLDDPATWTKIAAQPPDPALPRSGHTEAAYLLVSDRDCQGVGGYLTDHRAWQLALSARIRRAGSAHDGVIVHHSPVRPTTLPAMWWAFACGGTLHVPSRYGGFTCSPAPRRRAAAVFGPEEYGRLLQPLSLASHPVSPRLTVLIGGACPRTVIDRHFEVLPRAPLWVEFAAADGTLPWTVREFSPDNPWPEHPGASRPVPGVHVQVVDPAGCPVPNGQTGEVHATGPALPYGSIRSADGACLAEDTAPVLASGRLGRWRRDGTLEFRGPASVPPPAARPRNP</sequence>
<name>A0A493R1B7_9ACTN</name>
<proteinExistence type="predicted"/>
<dbReference type="InterPro" id="IPR050237">
    <property type="entry name" value="ATP-dep_AMP-bd_enzyme"/>
</dbReference>
<dbReference type="PANTHER" id="PTHR43767:SF1">
    <property type="entry name" value="NONRIBOSOMAL PEPTIDE SYNTHASE PES1 (EUROFUNG)-RELATED"/>
    <property type="match status" value="1"/>
</dbReference>
<dbReference type="AlphaFoldDB" id="A0A493R1B7"/>
<accession>A0A493R1B7</accession>
<dbReference type="SUPFAM" id="SSF56801">
    <property type="entry name" value="Acetyl-CoA synthetase-like"/>
    <property type="match status" value="1"/>
</dbReference>
<feature type="compositionally biased region" description="Basic and acidic residues" evidence="1">
    <location>
        <begin position="1"/>
        <end position="10"/>
    </location>
</feature>